<dbReference type="PROSITE" id="PS50943">
    <property type="entry name" value="HTH_CROC1"/>
    <property type="match status" value="1"/>
</dbReference>
<name>A0A917LFW0_9BACI</name>
<dbReference type="RefSeq" id="WP_188614156.1">
    <property type="nucleotide sequence ID" value="NZ_BMJT01000003.1"/>
</dbReference>
<proteinExistence type="predicted"/>
<reference evidence="2" key="1">
    <citation type="journal article" date="2014" name="Int. J. Syst. Evol. Microbiol.">
        <title>Complete genome sequence of Corynebacterium casei LMG S-19264T (=DSM 44701T), isolated from a smear-ripened cheese.</title>
        <authorList>
            <consortium name="US DOE Joint Genome Institute (JGI-PGF)"/>
            <person name="Walter F."/>
            <person name="Albersmeier A."/>
            <person name="Kalinowski J."/>
            <person name="Ruckert C."/>
        </authorList>
    </citation>
    <scope>NUCLEOTIDE SEQUENCE</scope>
    <source>
        <strain evidence="2">CGMCC 1.15760</strain>
    </source>
</reference>
<feature type="domain" description="HTH cro/C1-type" evidence="1">
    <location>
        <begin position="10"/>
        <end position="64"/>
    </location>
</feature>
<protein>
    <recommendedName>
        <fullName evidence="1">HTH cro/C1-type domain-containing protein</fullName>
    </recommendedName>
</protein>
<dbReference type="AlphaFoldDB" id="A0A917LFW0"/>
<dbReference type="SMART" id="SM00530">
    <property type="entry name" value="HTH_XRE"/>
    <property type="match status" value="1"/>
</dbReference>
<keyword evidence="3" id="KW-1185">Reference proteome</keyword>
<accession>A0A917LFW0</accession>
<dbReference type="Pfam" id="PF12844">
    <property type="entry name" value="HTH_19"/>
    <property type="match status" value="1"/>
</dbReference>
<dbReference type="GO" id="GO:0003677">
    <property type="term" value="F:DNA binding"/>
    <property type="evidence" value="ECO:0007669"/>
    <property type="project" value="InterPro"/>
</dbReference>
<evidence type="ECO:0000313" key="2">
    <source>
        <dbReference type="EMBL" id="GGG19439.1"/>
    </source>
</evidence>
<dbReference type="EMBL" id="BMJT01000003">
    <property type="protein sequence ID" value="GGG19439.1"/>
    <property type="molecule type" value="Genomic_DNA"/>
</dbReference>
<evidence type="ECO:0000313" key="3">
    <source>
        <dbReference type="Proteomes" id="UP000616608"/>
    </source>
</evidence>
<sequence length="95" mass="10864">MKQFDQGPILRALRIKAGFTQDRLAEELNRTRSCVSKFENNRKVIDMPTFMQWVSATNMPEVAVAMMYGMDGIQIINDLLPLLSFVSHFTLRLVG</sequence>
<comment type="caution">
    <text evidence="2">The sequence shown here is derived from an EMBL/GenBank/DDBJ whole genome shotgun (WGS) entry which is preliminary data.</text>
</comment>
<dbReference type="Gene3D" id="1.10.260.40">
    <property type="entry name" value="lambda repressor-like DNA-binding domains"/>
    <property type="match status" value="1"/>
</dbReference>
<dbReference type="CDD" id="cd00093">
    <property type="entry name" value="HTH_XRE"/>
    <property type="match status" value="1"/>
</dbReference>
<dbReference type="SUPFAM" id="SSF47413">
    <property type="entry name" value="lambda repressor-like DNA-binding domains"/>
    <property type="match status" value="1"/>
</dbReference>
<reference evidence="2" key="2">
    <citation type="submission" date="2020-09" db="EMBL/GenBank/DDBJ databases">
        <authorList>
            <person name="Sun Q."/>
            <person name="Zhou Y."/>
        </authorList>
    </citation>
    <scope>NUCLEOTIDE SEQUENCE</scope>
    <source>
        <strain evidence="2">CGMCC 1.15760</strain>
    </source>
</reference>
<dbReference type="Proteomes" id="UP000616608">
    <property type="component" value="Unassembled WGS sequence"/>
</dbReference>
<dbReference type="InterPro" id="IPR001387">
    <property type="entry name" value="Cro/C1-type_HTH"/>
</dbReference>
<gene>
    <name evidence="2" type="ORF">GCM10007425_12410</name>
</gene>
<organism evidence="2 3">
    <name type="scientific">Lysinibacillus alkalisoli</name>
    <dbReference type="NCBI Taxonomy" id="1911548"/>
    <lineage>
        <taxon>Bacteria</taxon>
        <taxon>Bacillati</taxon>
        <taxon>Bacillota</taxon>
        <taxon>Bacilli</taxon>
        <taxon>Bacillales</taxon>
        <taxon>Bacillaceae</taxon>
        <taxon>Lysinibacillus</taxon>
    </lineage>
</organism>
<dbReference type="InterPro" id="IPR010982">
    <property type="entry name" value="Lambda_DNA-bd_dom_sf"/>
</dbReference>
<evidence type="ECO:0000259" key="1">
    <source>
        <dbReference type="PROSITE" id="PS50943"/>
    </source>
</evidence>